<dbReference type="Gene3D" id="3.40.50.150">
    <property type="entry name" value="Vaccinia Virus protein VP39"/>
    <property type="match status" value="1"/>
</dbReference>
<name>B8CXT7_HALOH</name>
<dbReference type="InterPro" id="IPR041698">
    <property type="entry name" value="Methyltransf_25"/>
</dbReference>
<dbReference type="Proteomes" id="UP000000719">
    <property type="component" value="Chromosome"/>
</dbReference>
<dbReference type="InterPro" id="IPR029063">
    <property type="entry name" value="SAM-dependent_MTases_sf"/>
</dbReference>
<dbReference type="CDD" id="cd02440">
    <property type="entry name" value="AdoMet_MTases"/>
    <property type="match status" value="1"/>
</dbReference>
<evidence type="ECO:0000313" key="2">
    <source>
        <dbReference type="EMBL" id="ACL70106.1"/>
    </source>
</evidence>
<organism evidence="2 3">
    <name type="scientific">Halothermothrix orenii (strain H 168 / OCM 544 / DSM 9562)</name>
    <dbReference type="NCBI Taxonomy" id="373903"/>
    <lineage>
        <taxon>Bacteria</taxon>
        <taxon>Bacillati</taxon>
        <taxon>Bacillota</taxon>
        <taxon>Clostridia</taxon>
        <taxon>Halanaerobiales</taxon>
        <taxon>Halothermotrichaceae</taxon>
        <taxon>Halothermothrix</taxon>
    </lineage>
</organism>
<dbReference type="SUPFAM" id="SSF53335">
    <property type="entry name" value="S-adenosyl-L-methionine-dependent methyltransferases"/>
    <property type="match status" value="1"/>
</dbReference>
<protein>
    <submittedName>
        <fullName evidence="2">Tellurite resistance protein TehB</fullName>
    </submittedName>
</protein>
<accession>B8CXT7</accession>
<evidence type="ECO:0000313" key="3">
    <source>
        <dbReference type="Proteomes" id="UP000000719"/>
    </source>
</evidence>
<proteinExistence type="predicted"/>
<evidence type="ECO:0000259" key="1">
    <source>
        <dbReference type="Pfam" id="PF13649"/>
    </source>
</evidence>
<dbReference type="HOGENOM" id="CLU_2081547_0_0_9"/>
<dbReference type="OrthoDB" id="9804312at2"/>
<dbReference type="AlphaFoldDB" id="B8CXT7"/>
<dbReference type="Pfam" id="PF13649">
    <property type="entry name" value="Methyltransf_25"/>
    <property type="match status" value="1"/>
</dbReference>
<dbReference type="eggNOG" id="COG2890">
    <property type="taxonomic scope" value="Bacteria"/>
</dbReference>
<dbReference type="RefSeq" id="WP_012636290.1">
    <property type="nucleotide sequence ID" value="NC_011899.1"/>
</dbReference>
<feature type="domain" description="Methyltransferase" evidence="1">
    <location>
        <begin position="42"/>
        <end position="106"/>
    </location>
</feature>
<dbReference type="KEGG" id="hor:Hore_13560"/>
<keyword evidence="3" id="KW-1185">Reference proteome</keyword>
<dbReference type="EMBL" id="CP001098">
    <property type="protein sequence ID" value="ACL70106.1"/>
    <property type="molecule type" value="Genomic_DNA"/>
</dbReference>
<dbReference type="STRING" id="373903.Hore_13560"/>
<sequence>MQNKISKAWNWNKSTDEIWFIPCEESYYLINRWKEKGFNNFLDLGCGRGRHSIQFAKAGFNVKAIDLSPVAIEGLTEWANKENLSVKTQEKLFNEVGYRNFDLIFKKKEAAIYVEEK</sequence>
<reference evidence="2 3" key="1">
    <citation type="journal article" date="2009" name="PLoS ONE">
        <title>Genome analysis of the anaerobic thermohalophilic bacterium Halothermothrix orenii.</title>
        <authorList>
            <person name="Mavromatis K."/>
            <person name="Ivanova N."/>
            <person name="Anderson I."/>
            <person name="Lykidis A."/>
            <person name="Hooper S.D."/>
            <person name="Sun H."/>
            <person name="Kunin V."/>
            <person name="Lapidus A."/>
            <person name="Hugenholtz P."/>
            <person name="Patel B."/>
            <person name="Kyrpides N.C."/>
        </authorList>
    </citation>
    <scope>NUCLEOTIDE SEQUENCE [LARGE SCALE GENOMIC DNA]</scope>
    <source>
        <strain evidence="3">H 168 / OCM 544 / DSM 9562</strain>
    </source>
</reference>
<gene>
    <name evidence="2" type="ordered locus">Hore_13560</name>
</gene>